<evidence type="ECO:0000256" key="4">
    <source>
        <dbReference type="ARBA" id="ARBA00022824"/>
    </source>
</evidence>
<dbReference type="GO" id="GO:0000253">
    <property type="term" value="F:3-beta-hydroxysteroid 3-dehydrogenase (NADP+) activity"/>
    <property type="evidence" value="ECO:0007669"/>
    <property type="project" value="UniProtKB-EC"/>
</dbReference>
<evidence type="ECO:0000256" key="9">
    <source>
        <dbReference type="ARBA" id="ARBA00023027"/>
    </source>
</evidence>
<evidence type="ECO:0000256" key="26">
    <source>
        <dbReference type="ARBA" id="ARBA00063141"/>
    </source>
</evidence>
<evidence type="ECO:0000256" key="6">
    <source>
        <dbReference type="ARBA" id="ARBA00022955"/>
    </source>
</evidence>
<keyword evidence="2" id="KW-0444">Lipid biosynthesis</keyword>
<dbReference type="PANTHER" id="PTHR44442">
    <property type="entry name" value="3-KETO-STEROID REDUCTASE"/>
    <property type="match status" value="1"/>
</dbReference>
<evidence type="ECO:0000256" key="12">
    <source>
        <dbReference type="ARBA" id="ARBA00023180"/>
    </source>
</evidence>
<dbReference type="EC" id="1.1.1.270" evidence="15"/>
<evidence type="ECO:0000256" key="32">
    <source>
        <dbReference type="ARBA" id="ARBA00083257"/>
    </source>
</evidence>
<dbReference type="InterPro" id="IPR052834">
    <property type="entry name" value="3KSR/17beta-HSD"/>
</dbReference>
<dbReference type="PANTHER" id="PTHR44442:SF1">
    <property type="entry name" value="3-KETO-STEROID REDUCTASE_17-BETA-HYDROXYSTEROID DEHYDROGENASE 7"/>
    <property type="match status" value="1"/>
</dbReference>
<evidence type="ECO:0000256" key="7">
    <source>
        <dbReference type="ARBA" id="ARBA00022989"/>
    </source>
</evidence>
<keyword evidence="3 33" id="KW-0812">Transmembrane</keyword>
<feature type="transmembrane region" description="Helical" evidence="33">
    <location>
        <begin position="275"/>
        <end position="295"/>
    </location>
</feature>
<comment type="catalytic activity">
    <reaction evidence="23">
        <text>4alpha-methyl-5alpha-cholest-8-en-3-one + NADPH + H(+) = 4alpha-methyl-5alpha-cholest-8-en-3beta-ol + NADP(+)</text>
        <dbReference type="Rhea" id="RHEA:46832"/>
        <dbReference type="ChEBI" id="CHEBI:15378"/>
        <dbReference type="ChEBI" id="CHEBI:57783"/>
        <dbReference type="ChEBI" id="CHEBI:58349"/>
        <dbReference type="ChEBI" id="CHEBI:87050"/>
        <dbReference type="ChEBI" id="CHEBI:87051"/>
    </reaction>
    <physiologicalReaction direction="left-to-right" evidence="23">
        <dbReference type="Rhea" id="RHEA:46833"/>
    </physiologicalReaction>
</comment>
<evidence type="ECO:0000256" key="10">
    <source>
        <dbReference type="ARBA" id="ARBA00023098"/>
    </source>
</evidence>
<comment type="subcellular location">
    <subcellularLocation>
        <location evidence="1">Endoplasmic reticulum membrane</location>
        <topology evidence="1">Single-pass membrane protein</topology>
    </subcellularLocation>
</comment>
<keyword evidence="34" id="KW-0732">Signal</keyword>
<comment type="pathway">
    <text evidence="13">Steroid biosynthesis; zymosterol biosynthesis; zymosterol from lanosterol: step 5/6.</text>
</comment>
<comment type="catalytic activity">
    <reaction evidence="18">
        <text>3-dehydro-4alpha-methylzymosterol + NADPH + H(+) = 4alpha-methylzymosterol + NADP(+)</text>
        <dbReference type="Rhea" id="RHEA:36379"/>
        <dbReference type="ChEBI" id="CHEBI:1949"/>
        <dbReference type="ChEBI" id="CHEBI:15378"/>
        <dbReference type="ChEBI" id="CHEBI:57783"/>
        <dbReference type="ChEBI" id="CHEBI:58349"/>
        <dbReference type="ChEBI" id="CHEBI:136486"/>
        <dbReference type="EC" id="1.1.1.270"/>
    </reaction>
    <physiologicalReaction direction="left-to-right" evidence="18">
        <dbReference type="Rhea" id="RHEA:36380"/>
    </physiologicalReaction>
</comment>
<dbReference type="InterPro" id="IPR002347">
    <property type="entry name" value="SDR_fam"/>
</dbReference>
<evidence type="ECO:0000256" key="21">
    <source>
        <dbReference type="ARBA" id="ARBA00051929"/>
    </source>
</evidence>
<evidence type="ECO:0000256" key="27">
    <source>
        <dbReference type="ARBA" id="ARBA00066807"/>
    </source>
</evidence>
<keyword evidence="11 33" id="KW-0472">Membrane</keyword>
<evidence type="ECO:0000256" key="13">
    <source>
        <dbReference type="ARBA" id="ARBA00023589"/>
    </source>
</evidence>
<feature type="signal peptide" evidence="34">
    <location>
        <begin position="1"/>
        <end position="19"/>
    </location>
</feature>
<keyword evidence="8" id="KW-0560">Oxidoreductase</keyword>
<evidence type="ECO:0000256" key="34">
    <source>
        <dbReference type="SAM" id="SignalP"/>
    </source>
</evidence>
<evidence type="ECO:0000256" key="31">
    <source>
        <dbReference type="ARBA" id="ARBA00083156"/>
    </source>
</evidence>
<dbReference type="GO" id="GO:0047024">
    <property type="term" value="F:5-alpha-androstane-3-beta,17-beta-diol dehydrogenase (NADP+) activity"/>
    <property type="evidence" value="ECO:0007669"/>
    <property type="project" value="UniProtKB-EC"/>
</dbReference>
<evidence type="ECO:0000256" key="1">
    <source>
        <dbReference type="ARBA" id="ARBA00004389"/>
    </source>
</evidence>
<evidence type="ECO:0000256" key="11">
    <source>
        <dbReference type="ARBA" id="ARBA00023136"/>
    </source>
</evidence>
<evidence type="ECO:0000256" key="19">
    <source>
        <dbReference type="ARBA" id="ARBA00050673"/>
    </source>
</evidence>
<evidence type="ECO:0000256" key="17">
    <source>
        <dbReference type="ARBA" id="ARBA00037929"/>
    </source>
</evidence>
<evidence type="ECO:0000256" key="15">
    <source>
        <dbReference type="ARBA" id="ARBA00023621"/>
    </source>
</evidence>
<evidence type="ECO:0000256" key="30">
    <source>
        <dbReference type="ARBA" id="ARBA00081545"/>
    </source>
</evidence>
<comment type="catalytic activity">
    <reaction evidence="21">
        <text>a 3beta-hydroxysteroid + NADP(+) = a 3-oxosteroid + NADPH + H(+)</text>
        <dbReference type="Rhea" id="RHEA:34787"/>
        <dbReference type="ChEBI" id="CHEBI:15378"/>
        <dbReference type="ChEBI" id="CHEBI:36836"/>
        <dbReference type="ChEBI" id="CHEBI:47788"/>
        <dbReference type="ChEBI" id="CHEBI:57783"/>
        <dbReference type="ChEBI" id="CHEBI:58349"/>
        <dbReference type="EC" id="1.1.1.270"/>
    </reaction>
    <physiologicalReaction direction="right-to-left" evidence="21">
        <dbReference type="Rhea" id="RHEA:34789"/>
    </physiologicalReaction>
</comment>
<keyword evidence="36" id="KW-1185">Reference proteome</keyword>
<evidence type="ECO:0000256" key="18">
    <source>
        <dbReference type="ARBA" id="ARBA00048246"/>
    </source>
</evidence>
<evidence type="ECO:0000256" key="14">
    <source>
        <dbReference type="ARBA" id="ARBA00023593"/>
    </source>
</evidence>
<dbReference type="GO" id="GO:0005789">
    <property type="term" value="C:endoplasmic reticulum membrane"/>
    <property type="evidence" value="ECO:0007669"/>
    <property type="project" value="UniProtKB-SubCell"/>
</dbReference>
<evidence type="ECO:0000256" key="24">
    <source>
        <dbReference type="ARBA" id="ARBA00052450"/>
    </source>
</evidence>
<keyword evidence="6" id="KW-0752">Steroid biosynthesis</keyword>
<evidence type="ECO:0000256" key="29">
    <source>
        <dbReference type="ARBA" id="ARBA00077091"/>
    </source>
</evidence>
<evidence type="ECO:0000256" key="25">
    <source>
        <dbReference type="ARBA" id="ARBA00052561"/>
    </source>
</evidence>
<dbReference type="FunFam" id="3.40.50.720:FF:000289">
    <property type="entry name" value="Hydroxysteroid 17-beta dehydrogenase 7"/>
    <property type="match status" value="1"/>
</dbReference>
<comment type="caution">
    <text evidence="35">The sequence shown here is derived from an EMBL/GenBank/DDBJ whole genome shotgun (WGS) entry which is preliminary data.</text>
</comment>
<dbReference type="EMBL" id="JAAGNN010000016">
    <property type="protein sequence ID" value="KAF4078892.1"/>
    <property type="molecule type" value="Genomic_DNA"/>
</dbReference>
<comment type="catalytic activity">
    <reaction evidence="25">
        <text>zymosterone + NADPH + H(+) = zymosterol + NADP(+)</text>
        <dbReference type="Rhea" id="RHEA:33459"/>
        <dbReference type="ChEBI" id="CHEBI:15378"/>
        <dbReference type="ChEBI" id="CHEBI:18252"/>
        <dbReference type="ChEBI" id="CHEBI:52386"/>
        <dbReference type="ChEBI" id="CHEBI:57783"/>
        <dbReference type="ChEBI" id="CHEBI:58349"/>
    </reaction>
    <physiologicalReaction direction="left-to-right" evidence="25">
        <dbReference type="Rhea" id="RHEA:33460"/>
    </physiologicalReaction>
</comment>
<evidence type="ECO:0000256" key="5">
    <source>
        <dbReference type="ARBA" id="ARBA00022857"/>
    </source>
</evidence>
<keyword evidence="10" id="KW-0443">Lipid metabolism</keyword>
<evidence type="ECO:0000256" key="16">
    <source>
        <dbReference type="ARBA" id="ARBA00024072"/>
    </source>
</evidence>
<dbReference type="SUPFAM" id="SSF51735">
    <property type="entry name" value="NAD(P)-binding Rossmann-fold domains"/>
    <property type="match status" value="1"/>
</dbReference>
<evidence type="ECO:0000256" key="2">
    <source>
        <dbReference type="ARBA" id="ARBA00022516"/>
    </source>
</evidence>
<sequence>MAFGLVSWIFGVIVSERGGAYIGSTNRRQCSRTRCELLSVCRMARTGRVVLVTGANSGVGLALCERLLSDDAQLQLCLACRNEQKAAAARQSLLISHPKAHVSLIRLDVGSMRSVLRAAEEIRQRYNRLDYLYLNAGIMPSPQVDLRAFYKGLFSGKAIHMFSTGEGLLTQKDSVTADGLQQVFATNLFGHFLLVRELEPLLCQPGHSSQVIWTSSSNARRSTFSLDDLQHKQGVEPYSSSKYASDLLSLALNRHYNSQGLYSSVICPGLVMTNLTYGILPSFIWTLIMPIMWLIRIFTNTFTLTPYNGAEALFWLFKQKPESLDPMVKYHSLTSGLGNNYTRTRKMEIDDTTSAALYENLLEMEKMVRKKLKDGDVEHAK</sequence>
<dbReference type="GO" id="GO:0006695">
    <property type="term" value="P:cholesterol biosynthetic process"/>
    <property type="evidence" value="ECO:0007669"/>
    <property type="project" value="TreeGrafter"/>
</dbReference>
<keyword evidence="4" id="KW-0256">Endoplasmic reticulum</keyword>
<comment type="similarity">
    <text evidence="14">Belongs to the short-chain dehydrogenases/reductases (SDR) family. ERG27 subfamily.</text>
</comment>
<feature type="chain" id="PRO_5029704048" description="3-keto-steroid reductase/17-beta-hydroxysteroid dehydrogenase 7" evidence="34">
    <location>
        <begin position="20"/>
        <end position="381"/>
    </location>
</feature>
<gene>
    <name evidence="35" type="ORF">AMELA_G00186900</name>
</gene>
<comment type="catalytic activity">
    <reaction evidence="19">
        <text>5alpha-cholest-8-en-3-one + NADPH + H(+) = 5alpha-cholest-8-en-3beta-ol + NADP(+)</text>
        <dbReference type="Rhea" id="RHEA:46852"/>
        <dbReference type="ChEBI" id="CHEBI:15378"/>
        <dbReference type="ChEBI" id="CHEBI:16608"/>
        <dbReference type="ChEBI" id="CHEBI:57783"/>
        <dbReference type="ChEBI" id="CHEBI:58349"/>
        <dbReference type="ChEBI" id="CHEBI:87056"/>
    </reaction>
    <physiologicalReaction direction="left-to-right" evidence="19">
        <dbReference type="Rhea" id="RHEA:46853"/>
    </physiologicalReaction>
</comment>
<accession>A0A7J6A7S3</accession>
<evidence type="ECO:0000256" key="3">
    <source>
        <dbReference type="ARBA" id="ARBA00022692"/>
    </source>
</evidence>
<keyword evidence="7 33" id="KW-1133">Transmembrane helix</keyword>
<evidence type="ECO:0000256" key="23">
    <source>
        <dbReference type="ARBA" id="ARBA00052448"/>
    </source>
</evidence>
<dbReference type="GO" id="GO:0006703">
    <property type="term" value="P:estrogen biosynthetic process"/>
    <property type="evidence" value="ECO:0007669"/>
    <property type="project" value="UniProtKB-ARBA"/>
</dbReference>
<evidence type="ECO:0000313" key="36">
    <source>
        <dbReference type="Proteomes" id="UP000593565"/>
    </source>
</evidence>
<keyword evidence="12" id="KW-0325">Glycoprotein</keyword>
<dbReference type="EC" id="1.1.1.210" evidence="27"/>
<comment type="catalytic activity">
    <reaction evidence="24">
        <text>17beta-estradiol + NADP(+) = estrone + NADPH + H(+)</text>
        <dbReference type="Rhea" id="RHEA:24616"/>
        <dbReference type="ChEBI" id="CHEBI:15378"/>
        <dbReference type="ChEBI" id="CHEBI:16469"/>
        <dbReference type="ChEBI" id="CHEBI:17263"/>
        <dbReference type="ChEBI" id="CHEBI:57783"/>
        <dbReference type="ChEBI" id="CHEBI:58349"/>
        <dbReference type="EC" id="1.1.1.62"/>
    </reaction>
    <physiologicalReaction direction="right-to-left" evidence="24">
        <dbReference type="Rhea" id="RHEA:24618"/>
    </physiologicalReaction>
</comment>
<keyword evidence="9" id="KW-0520">NAD</keyword>
<organism evidence="35 36">
    <name type="scientific">Ameiurus melas</name>
    <name type="common">Black bullhead</name>
    <name type="synonym">Silurus melas</name>
    <dbReference type="NCBI Taxonomy" id="219545"/>
    <lineage>
        <taxon>Eukaryota</taxon>
        <taxon>Metazoa</taxon>
        <taxon>Chordata</taxon>
        <taxon>Craniata</taxon>
        <taxon>Vertebrata</taxon>
        <taxon>Euteleostomi</taxon>
        <taxon>Actinopterygii</taxon>
        <taxon>Neopterygii</taxon>
        <taxon>Teleostei</taxon>
        <taxon>Ostariophysi</taxon>
        <taxon>Siluriformes</taxon>
        <taxon>Ictaluridae</taxon>
        <taxon>Ameiurus</taxon>
    </lineage>
</organism>
<dbReference type="InterPro" id="IPR036291">
    <property type="entry name" value="NAD(P)-bd_dom_sf"/>
</dbReference>
<dbReference type="Pfam" id="PF00106">
    <property type="entry name" value="adh_short"/>
    <property type="match status" value="1"/>
</dbReference>
<comment type="catalytic activity">
    <reaction evidence="22">
        <text>4alpha-methyl-5alpha-cholest-7-en-3beta-ol + NADP(+) = 4alpha-methyl-5alpha-cholest-7-en-3-one + NADPH + H(+)</text>
        <dbReference type="Rhea" id="RHEA:18409"/>
        <dbReference type="ChEBI" id="CHEBI:15378"/>
        <dbReference type="ChEBI" id="CHEBI:16495"/>
        <dbReference type="ChEBI" id="CHEBI:18378"/>
        <dbReference type="ChEBI" id="CHEBI:57783"/>
        <dbReference type="ChEBI" id="CHEBI:58349"/>
        <dbReference type="EC" id="1.1.1.270"/>
    </reaction>
    <physiologicalReaction direction="right-to-left" evidence="22">
        <dbReference type="Rhea" id="RHEA:18411"/>
    </physiologicalReaction>
</comment>
<keyword evidence="5" id="KW-0521">NADP</keyword>
<proteinExistence type="inferred from homology"/>
<dbReference type="CDD" id="cd08941">
    <property type="entry name" value="3KS_SDR_c"/>
    <property type="match status" value="1"/>
</dbReference>
<evidence type="ECO:0000256" key="28">
    <source>
        <dbReference type="ARBA" id="ARBA00071031"/>
    </source>
</evidence>
<evidence type="ECO:0000256" key="8">
    <source>
        <dbReference type="ARBA" id="ARBA00023002"/>
    </source>
</evidence>
<dbReference type="InterPro" id="IPR042829">
    <property type="entry name" value="HSD17B7/Erg27"/>
</dbReference>
<comment type="pathway">
    <text evidence="17">Steroid biosynthesis; estrogen biosynthesis.</text>
</comment>
<name>A0A7J6A7S3_AMEME</name>
<dbReference type="PRINTS" id="PR00081">
    <property type="entry name" value="GDHRDH"/>
</dbReference>
<evidence type="ECO:0000256" key="33">
    <source>
        <dbReference type="SAM" id="Phobius"/>
    </source>
</evidence>
<evidence type="ECO:0000256" key="20">
    <source>
        <dbReference type="ARBA" id="ARBA00051795"/>
    </source>
</evidence>
<reference evidence="35 36" key="1">
    <citation type="submission" date="2020-02" db="EMBL/GenBank/DDBJ databases">
        <title>A chromosome-scale genome assembly of the black bullhead catfish (Ameiurus melas).</title>
        <authorList>
            <person name="Wen M."/>
            <person name="Zham M."/>
            <person name="Cabau C."/>
            <person name="Klopp C."/>
            <person name="Donnadieu C."/>
            <person name="Roques C."/>
            <person name="Bouchez O."/>
            <person name="Lampietro C."/>
            <person name="Jouanno E."/>
            <person name="Herpin A."/>
            <person name="Louis A."/>
            <person name="Berthelot C."/>
            <person name="Parey E."/>
            <person name="Roest-Crollius H."/>
            <person name="Braasch I."/>
            <person name="Postlethwait J."/>
            <person name="Robinson-Rechavi M."/>
            <person name="Echchiki A."/>
            <person name="Begum T."/>
            <person name="Montfort J."/>
            <person name="Schartl M."/>
            <person name="Bobe J."/>
            <person name="Guiguen Y."/>
        </authorList>
    </citation>
    <scope>NUCLEOTIDE SEQUENCE [LARGE SCALE GENOMIC DNA]</scope>
    <source>
        <strain evidence="35">M_S1</strain>
        <tissue evidence="35">Blood</tissue>
    </source>
</reference>
<dbReference type="AlphaFoldDB" id="A0A7J6A7S3"/>
<protein>
    <recommendedName>
        <fullName evidence="28">3-keto-steroid reductase/17-beta-hydroxysteroid dehydrogenase 7</fullName>
        <ecNumber evidence="27">1.1.1.210</ecNumber>
        <ecNumber evidence="15">1.1.1.270</ecNumber>
        <ecNumber evidence="16">1.1.1.62</ecNumber>
    </recommendedName>
    <alternativeName>
        <fullName evidence="30">17-beta-hydroxysteroid dehydrogenase 7</fullName>
    </alternativeName>
    <alternativeName>
        <fullName evidence="31">3-keto-steroid reductase</fullName>
    </alternativeName>
    <alternativeName>
        <fullName evidence="29">Dihydrotestosterone oxidoreductase</fullName>
    </alternativeName>
    <alternativeName>
        <fullName evidence="32">Estradiol 17-beta-dehydrogenase 7</fullName>
    </alternativeName>
</protein>
<dbReference type="GO" id="GO:0004303">
    <property type="term" value="F:estradiol 17-beta-dehydrogenase [NAD(P)+] activity"/>
    <property type="evidence" value="ECO:0007669"/>
    <property type="project" value="UniProtKB-EC"/>
</dbReference>
<comment type="subunit">
    <text evidence="26">Binds to the short form of prolactin receptor.</text>
</comment>
<evidence type="ECO:0000256" key="22">
    <source>
        <dbReference type="ARBA" id="ARBA00052439"/>
    </source>
</evidence>
<dbReference type="UniPathway" id="UPA00770">
    <property type="reaction ID" value="UER00758"/>
</dbReference>
<dbReference type="Proteomes" id="UP000593565">
    <property type="component" value="Unassembled WGS sequence"/>
</dbReference>
<comment type="catalytic activity">
    <reaction evidence="20">
        <text>5alpha-androstane-3beta,17beta-diol + NADP(+) = 17beta-hydroxy-5alpha-androstan-3-one + NADPH + H(+)</text>
        <dbReference type="Rhea" id="RHEA:16297"/>
        <dbReference type="ChEBI" id="CHEBI:15378"/>
        <dbReference type="ChEBI" id="CHEBI:16330"/>
        <dbReference type="ChEBI" id="CHEBI:18329"/>
        <dbReference type="ChEBI" id="CHEBI:57783"/>
        <dbReference type="ChEBI" id="CHEBI:58349"/>
        <dbReference type="EC" id="1.1.1.210"/>
    </reaction>
    <physiologicalReaction direction="right-to-left" evidence="20">
        <dbReference type="Rhea" id="RHEA:16299"/>
    </physiologicalReaction>
</comment>
<dbReference type="Gene3D" id="3.40.50.720">
    <property type="entry name" value="NAD(P)-binding Rossmann-like Domain"/>
    <property type="match status" value="1"/>
</dbReference>
<dbReference type="EC" id="1.1.1.62" evidence="16"/>
<evidence type="ECO:0000313" key="35">
    <source>
        <dbReference type="EMBL" id="KAF4078892.1"/>
    </source>
</evidence>